<evidence type="ECO:0000313" key="7">
    <source>
        <dbReference type="Proteomes" id="UP000091857"/>
    </source>
</evidence>
<gene>
    <name evidence="6" type="ORF">MANES_18G146901v8</name>
</gene>
<dbReference type="GO" id="GO:0008061">
    <property type="term" value="F:chitin binding"/>
    <property type="evidence" value="ECO:0007669"/>
    <property type="project" value="UniProtKB-UniRule"/>
</dbReference>
<sequence length="117" mass="12889">MRVFAFIVSSLLFTSLWLPTSAERCGIQVDERCGIQADGVLCCGYRCCSKWGWCGTTKDYCCDGCQSRCDPTKCDHTIRLSGRRAGILRGGGGNMSEISSEKAFDKMLSQKPHGLYT</sequence>
<dbReference type="AlphaFoldDB" id="A0A2C9U4A8"/>
<evidence type="ECO:0000259" key="5">
    <source>
        <dbReference type="PROSITE" id="PS50941"/>
    </source>
</evidence>
<evidence type="ECO:0000256" key="2">
    <source>
        <dbReference type="ARBA" id="ARBA00023157"/>
    </source>
</evidence>
<comment type="caution">
    <text evidence="6">The sequence shown here is derived from an EMBL/GenBank/DDBJ whole genome shotgun (WGS) entry which is preliminary data.</text>
</comment>
<dbReference type="PROSITE" id="PS00026">
    <property type="entry name" value="CHIT_BIND_I_1"/>
    <property type="match status" value="1"/>
</dbReference>
<keyword evidence="1 3" id="KW-0147">Chitin-binding</keyword>
<feature type="domain" description="Chitin-binding type-1" evidence="5">
    <location>
        <begin position="30"/>
        <end position="71"/>
    </location>
</feature>
<dbReference type="Proteomes" id="UP000091857">
    <property type="component" value="Chromosome 18"/>
</dbReference>
<reference evidence="7" key="1">
    <citation type="journal article" date="2016" name="Nat. Biotechnol.">
        <title>Sequencing wild and cultivated cassava and related species reveals extensive interspecific hybridization and genetic diversity.</title>
        <authorList>
            <person name="Bredeson J.V."/>
            <person name="Lyons J.B."/>
            <person name="Prochnik S.E."/>
            <person name="Wu G.A."/>
            <person name="Ha C.M."/>
            <person name="Edsinger-Gonzales E."/>
            <person name="Grimwood J."/>
            <person name="Schmutz J."/>
            <person name="Rabbi I.Y."/>
            <person name="Egesi C."/>
            <person name="Nauluvula P."/>
            <person name="Lebot V."/>
            <person name="Ndunguru J."/>
            <person name="Mkamilo G."/>
            <person name="Bart R.S."/>
            <person name="Setter T.L."/>
            <person name="Gleadow R.M."/>
            <person name="Kulakow P."/>
            <person name="Ferguson M.E."/>
            <person name="Rounsley S."/>
            <person name="Rokhsar D.S."/>
        </authorList>
    </citation>
    <scope>NUCLEOTIDE SEQUENCE [LARGE SCALE GENOMIC DNA]</scope>
    <source>
        <strain evidence="7">cv. AM560-2</strain>
    </source>
</reference>
<feature type="signal peptide" evidence="4">
    <location>
        <begin position="1"/>
        <end position="22"/>
    </location>
</feature>
<dbReference type="InterPro" id="IPR001002">
    <property type="entry name" value="Chitin-bd_1"/>
</dbReference>
<protein>
    <recommendedName>
        <fullName evidence="5">Chitin-binding type-1 domain-containing protein</fullName>
    </recommendedName>
</protein>
<feature type="disulfide bond" evidence="3">
    <location>
        <begin position="33"/>
        <end position="48"/>
    </location>
</feature>
<feature type="disulfide bond" evidence="3">
    <location>
        <begin position="42"/>
        <end position="54"/>
    </location>
</feature>
<keyword evidence="2 3" id="KW-1015">Disulfide bond</keyword>
<dbReference type="InterPro" id="IPR018371">
    <property type="entry name" value="Chitin-binding_1_CS"/>
</dbReference>
<feature type="disulfide bond" evidence="3">
    <location>
        <begin position="65"/>
        <end position="69"/>
    </location>
</feature>
<dbReference type="Pfam" id="PF00187">
    <property type="entry name" value="Chitin_bind_1"/>
    <property type="match status" value="1"/>
</dbReference>
<dbReference type="SUPFAM" id="SSF57016">
    <property type="entry name" value="Plant lectins/antimicrobial peptides"/>
    <property type="match status" value="1"/>
</dbReference>
<proteinExistence type="predicted"/>
<dbReference type="CDD" id="cd06921">
    <property type="entry name" value="ChtBD1_GH19_hevein"/>
    <property type="match status" value="1"/>
</dbReference>
<dbReference type="InterPro" id="IPR036861">
    <property type="entry name" value="Endochitinase-like_sf"/>
</dbReference>
<feature type="disulfide bond" evidence="3">
    <location>
        <begin position="47"/>
        <end position="61"/>
    </location>
</feature>
<dbReference type="OrthoDB" id="617225at2759"/>
<dbReference type="Gene3D" id="3.30.60.10">
    <property type="entry name" value="Endochitinase-like"/>
    <property type="match status" value="1"/>
</dbReference>
<evidence type="ECO:0000256" key="1">
    <source>
        <dbReference type="ARBA" id="ARBA00022669"/>
    </source>
</evidence>
<dbReference type="Gramene" id="Manes.18G146901.1.v8.1">
    <property type="protein sequence ID" value="Manes.18G146901.1.v8.1.CDS.1"/>
    <property type="gene ID" value="Manes.18G146901.v8.1"/>
</dbReference>
<organism evidence="6 7">
    <name type="scientific">Manihot esculenta</name>
    <name type="common">Cassava</name>
    <name type="synonym">Jatropha manihot</name>
    <dbReference type="NCBI Taxonomy" id="3983"/>
    <lineage>
        <taxon>Eukaryota</taxon>
        <taxon>Viridiplantae</taxon>
        <taxon>Streptophyta</taxon>
        <taxon>Embryophyta</taxon>
        <taxon>Tracheophyta</taxon>
        <taxon>Spermatophyta</taxon>
        <taxon>Magnoliopsida</taxon>
        <taxon>eudicotyledons</taxon>
        <taxon>Gunneridae</taxon>
        <taxon>Pentapetalae</taxon>
        <taxon>rosids</taxon>
        <taxon>fabids</taxon>
        <taxon>Malpighiales</taxon>
        <taxon>Euphorbiaceae</taxon>
        <taxon>Crotonoideae</taxon>
        <taxon>Manihoteae</taxon>
        <taxon>Manihot</taxon>
    </lineage>
</organism>
<keyword evidence="4" id="KW-0732">Signal</keyword>
<name>A0A2C9U4A8_MANES</name>
<accession>A0A2C9U4A8</accession>
<evidence type="ECO:0000256" key="4">
    <source>
        <dbReference type="SAM" id="SignalP"/>
    </source>
</evidence>
<evidence type="ECO:0000256" key="3">
    <source>
        <dbReference type="PROSITE-ProRule" id="PRU00261"/>
    </source>
</evidence>
<dbReference type="EMBL" id="CM004404">
    <property type="protein sequence ID" value="OAY24232.1"/>
    <property type="molecule type" value="Genomic_DNA"/>
</dbReference>
<feature type="chain" id="PRO_5013288146" description="Chitin-binding type-1 domain-containing protein" evidence="4">
    <location>
        <begin position="23"/>
        <end position="117"/>
    </location>
</feature>
<dbReference type="SMART" id="SM00270">
    <property type="entry name" value="ChtBD1"/>
    <property type="match status" value="1"/>
</dbReference>
<dbReference type="PROSITE" id="PS50941">
    <property type="entry name" value="CHIT_BIND_I_2"/>
    <property type="match status" value="1"/>
</dbReference>
<keyword evidence="7" id="KW-1185">Reference proteome</keyword>
<evidence type="ECO:0000313" key="6">
    <source>
        <dbReference type="EMBL" id="OAY24232.1"/>
    </source>
</evidence>